<dbReference type="Proteomes" id="UP000177061">
    <property type="component" value="Unassembled WGS sequence"/>
</dbReference>
<dbReference type="EMBL" id="MHNB01000007">
    <property type="protein sequence ID" value="OGZ37450.1"/>
    <property type="molecule type" value="Genomic_DNA"/>
</dbReference>
<dbReference type="CDD" id="cd05403">
    <property type="entry name" value="NT_KNTase_like"/>
    <property type="match status" value="1"/>
</dbReference>
<evidence type="ECO:0000313" key="3">
    <source>
        <dbReference type="Proteomes" id="UP000177061"/>
    </source>
</evidence>
<dbReference type="InterPro" id="IPR052930">
    <property type="entry name" value="TA_antitoxin_MntA"/>
</dbReference>
<sequence>MFSKKEIREFQKIGLEIVYLFGSEAQKRTQPMSDIDIGLVFTQPEKIKDKTNVFKDLYKLFSRIFPIDKEIDVVFLQSVPLSVQISAIQTGEVLYQKTRAKRYAYEEYTLKQYLDFQPHLERFNQAILSRV</sequence>
<comment type="caution">
    <text evidence="2">The sequence shown here is derived from an EMBL/GenBank/DDBJ whole genome shotgun (WGS) entry which is preliminary data.</text>
</comment>
<dbReference type="NCBIfam" id="NF047752">
    <property type="entry name" value="MntA_antitoxin"/>
    <property type="match status" value="1"/>
</dbReference>
<evidence type="ECO:0000259" key="1">
    <source>
        <dbReference type="Pfam" id="PF18765"/>
    </source>
</evidence>
<accession>A0A1G2FIH0</accession>
<dbReference type="InterPro" id="IPR041633">
    <property type="entry name" value="Polbeta"/>
</dbReference>
<dbReference type="PANTHER" id="PTHR43852:SF4">
    <property type="entry name" value="NUCLEOTIDYLTRANSFERASE"/>
    <property type="match status" value="1"/>
</dbReference>
<dbReference type="Gene3D" id="3.30.460.10">
    <property type="entry name" value="Beta Polymerase, domain 2"/>
    <property type="match status" value="1"/>
</dbReference>
<gene>
    <name evidence="2" type="ORF">A3J64_00445</name>
</gene>
<name>A0A1G2FIH0_9BACT</name>
<evidence type="ECO:0000313" key="2">
    <source>
        <dbReference type="EMBL" id="OGZ37450.1"/>
    </source>
</evidence>
<dbReference type="Pfam" id="PF18765">
    <property type="entry name" value="Polbeta"/>
    <property type="match status" value="1"/>
</dbReference>
<dbReference type="PANTHER" id="PTHR43852">
    <property type="entry name" value="NUCLEOTIDYLTRANSFERASE"/>
    <property type="match status" value="1"/>
</dbReference>
<dbReference type="AlphaFoldDB" id="A0A1G2FIH0"/>
<feature type="domain" description="Polymerase beta nucleotidyltransferase" evidence="1">
    <location>
        <begin position="14"/>
        <end position="98"/>
    </location>
</feature>
<organism evidence="2 3">
    <name type="scientific">Candidatus Portnoybacteria bacterium RIFCSPHIGHO2_12_FULL_38_9</name>
    <dbReference type="NCBI Taxonomy" id="1801997"/>
    <lineage>
        <taxon>Bacteria</taxon>
        <taxon>Candidatus Portnoyibacteriota</taxon>
    </lineage>
</organism>
<dbReference type="SUPFAM" id="SSF81301">
    <property type="entry name" value="Nucleotidyltransferase"/>
    <property type="match status" value="1"/>
</dbReference>
<protein>
    <recommendedName>
        <fullName evidence="1">Polymerase beta nucleotidyltransferase domain-containing protein</fullName>
    </recommendedName>
</protein>
<reference evidence="2 3" key="1">
    <citation type="journal article" date="2016" name="Nat. Commun.">
        <title>Thousands of microbial genomes shed light on interconnected biogeochemical processes in an aquifer system.</title>
        <authorList>
            <person name="Anantharaman K."/>
            <person name="Brown C.T."/>
            <person name="Hug L.A."/>
            <person name="Sharon I."/>
            <person name="Castelle C.J."/>
            <person name="Probst A.J."/>
            <person name="Thomas B.C."/>
            <person name="Singh A."/>
            <person name="Wilkins M.J."/>
            <person name="Karaoz U."/>
            <person name="Brodie E.L."/>
            <person name="Williams K.H."/>
            <person name="Hubbard S.S."/>
            <person name="Banfield J.F."/>
        </authorList>
    </citation>
    <scope>NUCLEOTIDE SEQUENCE [LARGE SCALE GENOMIC DNA]</scope>
</reference>
<dbReference type="STRING" id="1801997.A3J64_00445"/>
<dbReference type="InterPro" id="IPR043519">
    <property type="entry name" value="NT_sf"/>
</dbReference>
<proteinExistence type="predicted"/>